<evidence type="ECO:0000259" key="3">
    <source>
        <dbReference type="PROSITE" id="PS51186"/>
    </source>
</evidence>
<evidence type="ECO:0000313" key="5">
    <source>
        <dbReference type="WBParaSite" id="jg22765"/>
    </source>
</evidence>
<sequence length="541" mass="60909">MAVAKPVSHSVAEDPAAYLTETVFNKRQENLAMVEDKKVVGGVSYRLFPECSLCELVFLGVKTVKQKQGYGTAVMDAFEKHLLDSGISYILTYADQQAKGFFGKRKFSQAAAKKMDRSAFNDLIKHYSGATLMGCFLEKKAMQQKRLSSKFDAVIDKSSPASFVVEDACKLETPTKRMKIDADTEVKNKIKSSPKVKNEVPAAVPDGKSDSSSARHNATLRRSLSTRPVGSKHAEDVALTSIKDMHRFCKAAMETNAKQLSSRMSVADFVKLCDKTSLSKDFDVEAIQNSFGQFFTWATSSKSIGGGTSQLPKGSASELRIHAFVPEKGIFVLQGKAIGELKKQYQDETDPLTIQCREEAKQKKLKHGEELKSFLEEFGHTLMNEQVEFVKQQIEKASKVSKVSGNSDVPKDVSSNYAYQLFCKEKGGKTKLSDEARKQFRDENDPLTIQCRRSLSKRSWKEIERYQMQIDKAEGQIKESAAKPSSKQKVKKLTAFEFYKLDKQEKYTNLDANHREEKLKRHFERLDAEKRAMYEEKEGSQ</sequence>
<dbReference type="Pfam" id="PF00583">
    <property type="entry name" value="Acetyltransf_1"/>
    <property type="match status" value="1"/>
</dbReference>
<dbReference type="Proteomes" id="UP000887574">
    <property type="component" value="Unplaced"/>
</dbReference>
<dbReference type="Gene3D" id="3.40.630.30">
    <property type="match status" value="1"/>
</dbReference>
<name>A0A915DSS3_9BILA</name>
<accession>A0A915DSS3</accession>
<evidence type="ECO:0000313" key="4">
    <source>
        <dbReference type="Proteomes" id="UP000887574"/>
    </source>
</evidence>
<dbReference type="GO" id="GO:0010484">
    <property type="term" value="F:histone H3 acetyltransferase activity"/>
    <property type="evidence" value="ECO:0007669"/>
    <property type="project" value="TreeGrafter"/>
</dbReference>
<evidence type="ECO:0000256" key="1">
    <source>
        <dbReference type="ARBA" id="ARBA00023242"/>
    </source>
</evidence>
<feature type="compositionally biased region" description="Polar residues" evidence="2">
    <location>
        <begin position="210"/>
        <end position="228"/>
    </location>
</feature>
<organism evidence="4 5">
    <name type="scientific">Ditylenchus dipsaci</name>
    <dbReference type="NCBI Taxonomy" id="166011"/>
    <lineage>
        <taxon>Eukaryota</taxon>
        <taxon>Metazoa</taxon>
        <taxon>Ecdysozoa</taxon>
        <taxon>Nematoda</taxon>
        <taxon>Chromadorea</taxon>
        <taxon>Rhabditida</taxon>
        <taxon>Tylenchina</taxon>
        <taxon>Tylenchomorpha</taxon>
        <taxon>Sphaerularioidea</taxon>
        <taxon>Anguinidae</taxon>
        <taxon>Anguininae</taxon>
        <taxon>Ditylenchus</taxon>
    </lineage>
</organism>
<keyword evidence="1" id="KW-0539">Nucleus</keyword>
<dbReference type="InterPro" id="IPR000182">
    <property type="entry name" value="GNAT_dom"/>
</dbReference>
<dbReference type="GO" id="GO:0045944">
    <property type="term" value="P:positive regulation of transcription by RNA polymerase II"/>
    <property type="evidence" value="ECO:0007669"/>
    <property type="project" value="TreeGrafter"/>
</dbReference>
<dbReference type="InterPro" id="IPR016181">
    <property type="entry name" value="Acyl_CoA_acyltransferase"/>
</dbReference>
<dbReference type="AlphaFoldDB" id="A0A915DSS3"/>
<dbReference type="PROSITE" id="PS51186">
    <property type="entry name" value="GNAT"/>
    <property type="match status" value="1"/>
</dbReference>
<evidence type="ECO:0000256" key="2">
    <source>
        <dbReference type="SAM" id="MobiDB-lite"/>
    </source>
</evidence>
<dbReference type="PANTHER" id="PTHR45750:SF3">
    <property type="entry name" value="HISTONE ACETYLTRANSFERASE"/>
    <property type="match status" value="1"/>
</dbReference>
<reference evidence="5" key="1">
    <citation type="submission" date="2022-11" db="UniProtKB">
        <authorList>
            <consortium name="WormBaseParasite"/>
        </authorList>
    </citation>
    <scope>IDENTIFICATION</scope>
</reference>
<dbReference type="InterPro" id="IPR037800">
    <property type="entry name" value="GCN5"/>
</dbReference>
<proteinExistence type="predicted"/>
<dbReference type="CDD" id="cd04301">
    <property type="entry name" value="NAT_SF"/>
    <property type="match status" value="1"/>
</dbReference>
<dbReference type="SUPFAM" id="SSF55729">
    <property type="entry name" value="Acyl-CoA N-acyltransferases (Nat)"/>
    <property type="match status" value="1"/>
</dbReference>
<dbReference type="GO" id="GO:0000123">
    <property type="term" value="C:histone acetyltransferase complex"/>
    <property type="evidence" value="ECO:0007669"/>
    <property type="project" value="TreeGrafter"/>
</dbReference>
<protein>
    <submittedName>
        <fullName evidence="5">N-acetyltransferase domain-containing protein</fullName>
    </submittedName>
</protein>
<dbReference type="PANTHER" id="PTHR45750">
    <property type="entry name" value="GH11602P"/>
    <property type="match status" value="1"/>
</dbReference>
<dbReference type="WBParaSite" id="jg22765">
    <property type="protein sequence ID" value="jg22765"/>
    <property type="gene ID" value="jg22765"/>
</dbReference>
<keyword evidence="4" id="KW-1185">Reference proteome</keyword>
<feature type="region of interest" description="Disordered" evidence="2">
    <location>
        <begin position="186"/>
        <end position="231"/>
    </location>
</feature>
<feature type="domain" description="N-acetyltransferase" evidence="3">
    <location>
        <begin position="1"/>
        <end position="138"/>
    </location>
</feature>